<keyword evidence="2 5" id="KW-0812">Transmembrane</keyword>
<evidence type="ECO:0000256" key="3">
    <source>
        <dbReference type="ARBA" id="ARBA00022989"/>
    </source>
</evidence>
<evidence type="ECO:0000259" key="6">
    <source>
        <dbReference type="Pfam" id="PF06271"/>
    </source>
</evidence>
<protein>
    <recommendedName>
        <fullName evidence="6">RDD domain-containing protein</fullName>
    </recommendedName>
</protein>
<gene>
    <name evidence="7" type="ORF">LCGC14_0287540</name>
</gene>
<sequence>MMTPTTPDPFDQPEFYSGIPTKRFMAWVVDALLVLIASVLIVPFTAFIGLFLFPLLMLIVGFTYRVATLASGSATWGMRLFGMELRTARDEPLDLASAFLHTAGYSVSVAMMPLQVISIILICSTSRHQSLTDVILGTVPLNRRAESVN</sequence>
<organism evidence="7">
    <name type="scientific">marine sediment metagenome</name>
    <dbReference type="NCBI Taxonomy" id="412755"/>
    <lineage>
        <taxon>unclassified sequences</taxon>
        <taxon>metagenomes</taxon>
        <taxon>ecological metagenomes</taxon>
    </lineage>
</organism>
<evidence type="ECO:0000256" key="2">
    <source>
        <dbReference type="ARBA" id="ARBA00022692"/>
    </source>
</evidence>
<reference evidence="7" key="1">
    <citation type="journal article" date="2015" name="Nature">
        <title>Complex archaea that bridge the gap between prokaryotes and eukaryotes.</title>
        <authorList>
            <person name="Spang A."/>
            <person name="Saw J.H."/>
            <person name="Jorgensen S.L."/>
            <person name="Zaremba-Niedzwiedzka K."/>
            <person name="Martijn J."/>
            <person name="Lind A.E."/>
            <person name="van Eijk R."/>
            <person name="Schleper C."/>
            <person name="Guy L."/>
            <person name="Ettema T.J."/>
        </authorList>
    </citation>
    <scope>NUCLEOTIDE SEQUENCE</scope>
</reference>
<feature type="transmembrane region" description="Helical" evidence="5">
    <location>
        <begin position="24"/>
        <end position="48"/>
    </location>
</feature>
<comment type="subcellular location">
    <subcellularLocation>
        <location evidence="1">Membrane</location>
        <topology evidence="1">Multi-pass membrane protein</topology>
    </subcellularLocation>
</comment>
<evidence type="ECO:0000256" key="1">
    <source>
        <dbReference type="ARBA" id="ARBA00004141"/>
    </source>
</evidence>
<dbReference type="InterPro" id="IPR010432">
    <property type="entry name" value="RDD"/>
</dbReference>
<dbReference type="AlphaFoldDB" id="A0A0F9UB82"/>
<evidence type="ECO:0000256" key="5">
    <source>
        <dbReference type="SAM" id="Phobius"/>
    </source>
</evidence>
<keyword evidence="4 5" id="KW-0472">Membrane</keyword>
<keyword evidence="3 5" id="KW-1133">Transmembrane helix</keyword>
<proteinExistence type="predicted"/>
<evidence type="ECO:0000313" key="7">
    <source>
        <dbReference type="EMBL" id="KKN84637.1"/>
    </source>
</evidence>
<comment type="caution">
    <text evidence="7">The sequence shown here is derived from an EMBL/GenBank/DDBJ whole genome shotgun (WGS) entry which is preliminary data.</text>
</comment>
<feature type="transmembrane region" description="Helical" evidence="5">
    <location>
        <begin position="55"/>
        <end position="78"/>
    </location>
</feature>
<feature type="domain" description="RDD" evidence="6">
    <location>
        <begin position="20"/>
        <end position="136"/>
    </location>
</feature>
<evidence type="ECO:0000256" key="4">
    <source>
        <dbReference type="ARBA" id="ARBA00023136"/>
    </source>
</evidence>
<dbReference type="EMBL" id="LAZR01000169">
    <property type="protein sequence ID" value="KKN84637.1"/>
    <property type="molecule type" value="Genomic_DNA"/>
</dbReference>
<accession>A0A0F9UB82</accession>
<dbReference type="GO" id="GO:0016020">
    <property type="term" value="C:membrane"/>
    <property type="evidence" value="ECO:0007669"/>
    <property type="project" value="UniProtKB-SubCell"/>
</dbReference>
<feature type="transmembrane region" description="Helical" evidence="5">
    <location>
        <begin position="98"/>
        <end position="122"/>
    </location>
</feature>
<name>A0A0F9UB82_9ZZZZ</name>
<dbReference type="Pfam" id="PF06271">
    <property type="entry name" value="RDD"/>
    <property type="match status" value="1"/>
</dbReference>